<dbReference type="RefSeq" id="WP_248939122.1">
    <property type="nucleotide sequence ID" value="NZ_JAKIKS010000012.1"/>
</dbReference>
<dbReference type="CDD" id="cd02537">
    <property type="entry name" value="GT8_Glycogenin"/>
    <property type="match status" value="1"/>
</dbReference>
<evidence type="ECO:0000313" key="1">
    <source>
        <dbReference type="EMBL" id="MCL1123836.1"/>
    </source>
</evidence>
<reference evidence="1 2" key="1">
    <citation type="submission" date="2022-01" db="EMBL/GenBank/DDBJ databases">
        <title>Whole genome-based taxonomy of the Shewanellaceae.</title>
        <authorList>
            <person name="Martin-Rodriguez A.J."/>
        </authorList>
    </citation>
    <scope>NUCLEOTIDE SEQUENCE [LARGE SCALE GENOMIC DNA]</scope>
    <source>
        <strain evidence="1 2">DSM 17177</strain>
    </source>
</reference>
<dbReference type="Gene3D" id="3.90.550.10">
    <property type="entry name" value="Spore Coat Polysaccharide Biosynthesis Protein SpsA, Chain A"/>
    <property type="match status" value="1"/>
</dbReference>
<dbReference type="Proteomes" id="UP001203423">
    <property type="component" value="Unassembled WGS sequence"/>
</dbReference>
<dbReference type="PANTHER" id="PTHR11183">
    <property type="entry name" value="GLYCOGENIN SUBFAMILY MEMBER"/>
    <property type="match status" value="1"/>
</dbReference>
<organism evidence="1 2">
    <name type="scientific">Shewanella surugensis</name>
    <dbReference type="NCBI Taxonomy" id="212020"/>
    <lineage>
        <taxon>Bacteria</taxon>
        <taxon>Pseudomonadati</taxon>
        <taxon>Pseudomonadota</taxon>
        <taxon>Gammaproteobacteria</taxon>
        <taxon>Alteromonadales</taxon>
        <taxon>Shewanellaceae</taxon>
        <taxon>Shewanella</taxon>
    </lineage>
</organism>
<comment type="caution">
    <text evidence="1">The sequence shown here is derived from an EMBL/GenBank/DDBJ whole genome shotgun (WGS) entry which is preliminary data.</text>
</comment>
<dbReference type="Pfam" id="PF01501">
    <property type="entry name" value="Glyco_transf_8"/>
    <property type="match status" value="1"/>
</dbReference>
<dbReference type="EMBL" id="JAKIKS010000012">
    <property type="protein sequence ID" value="MCL1123836.1"/>
    <property type="molecule type" value="Genomic_DNA"/>
</dbReference>
<dbReference type="InterPro" id="IPR029044">
    <property type="entry name" value="Nucleotide-diphossugar_trans"/>
</dbReference>
<name>A0ABT0L827_9GAMM</name>
<keyword evidence="2" id="KW-1185">Reference proteome</keyword>
<dbReference type="SUPFAM" id="SSF53448">
    <property type="entry name" value="Nucleotide-diphospho-sugar transferases"/>
    <property type="match status" value="1"/>
</dbReference>
<accession>A0ABT0L827</accession>
<evidence type="ECO:0000313" key="2">
    <source>
        <dbReference type="Proteomes" id="UP001203423"/>
    </source>
</evidence>
<proteinExistence type="predicted"/>
<dbReference type="InterPro" id="IPR002495">
    <property type="entry name" value="Glyco_trans_8"/>
</dbReference>
<gene>
    <name evidence="1" type="ORF">L2764_04875</name>
</gene>
<sequence>MFKNAYVTLVNSPDYVIGAVALKRSLVRVQAQAPLICIVVPHSCDCKVLVDEGCLVKEVDAPVFSESFCLRHSREFLHNREPFDKGDKPDFHNPLNNFCKLLLWTFDEYDKLIFLDADTLVLKNIDHLFCYPGFLAAPNVYNELDGFHRMNSGVFVAEPSQLIYKEMLDKLDVPGAFWRRTDQTFLQEFWPNWHGLPYIYNVLQHLFIHLPELWRWDEIYVIHYQYEKPWQKNTFKKQLKPLIDLWWAVYQLQDVDTMLERLIADDS</sequence>
<protein>
    <submittedName>
        <fullName evidence="1">Glycosyltransferase family 8 protein</fullName>
    </submittedName>
</protein>
<dbReference type="InterPro" id="IPR050587">
    <property type="entry name" value="GNT1/Glycosyltrans_8"/>
</dbReference>